<comment type="caution">
    <text evidence="2">The sequence shown here is derived from an EMBL/GenBank/DDBJ whole genome shotgun (WGS) entry which is preliminary data.</text>
</comment>
<feature type="region of interest" description="Disordered" evidence="1">
    <location>
        <begin position="1"/>
        <end position="29"/>
    </location>
</feature>
<reference evidence="2 3" key="1">
    <citation type="submission" date="2015-07" db="EMBL/GenBank/DDBJ databases">
        <title>Comparative genomics of the Sigatoka disease complex on banana suggests a link between parallel evolutionary changes in Pseudocercospora fijiensis and Pseudocercospora eumusae and increased virulence on the banana host.</title>
        <authorList>
            <person name="Chang T.-C."/>
            <person name="Salvucci A."/>
            <person name="Crous P.W."/>
            <person name="Stergiopoulos I."/>
        </authorList>
    </citation>
    <scope>NUCLEOTIDE SEQUENCE [LARGE SCALE GENOMIC DNA]</scope>
    <source>
        <strain evidence="2 3">CBS 114824</strain>
    </source>
</reference>
<keyword evidence="3" id="KW-1185">Reference proteome</keyword>
<feature type="compositionally biased region" description="Polar residues" evidence="1">
    <location>
        <begin position="184"/>
        <end position="198"/>
    </location>
</feature>
<feature type="compositionally biased region" description="Basic residues" evidence="1">
    <location>
        <begin position="174"/>
        <end position="183"/>
    </location>
</feature>
<protein>
    <submittedName>
        <fullName evidence="2">Uncharacterized protein</fullName>
    </submittedName>
</protein>
<feature type="compositionally biased region" description="Basic and acidic residues" evidence="1">
    <location>
        <begin position="157"/>
        <end position="171"/>
    </location>
</feature>
<dbReference type="OrthoDB" id="3644531at2759"/>
<feature type="compositionally biased region" description="Polar residues" evidence="1">
    <location>
        <begin position="1"/>
        <end position="15"/>
    </location>
</feature>
<accession>A0A139H6S7</accession>
<proteinExistence type="predicted"/>
<evidence type="ECO:0000256" key="1">
    <source>
        <dbReference type="SAM" id="MobiDB-lite"/>
    </source>
</evidence>
<dbReference type="Proteomes" id="UP000070133">
    <property type="component" value="Unassembled WGS sequence"/>
</dbReference>
<dbReference type="EMBL" id="LFZN01000123">
    <property type="protein sequence ID" value="KXS98079.1"/>
    <property type="molecule type" value="Genomic_DNA"/>
</dbReference>
<name>A0A139H6S7_9PEZI</name>
<feature type="region of interest" description="Disordered" evidence="1">
    <location>
        <begin position="154"/>
        <end position="209"/>
    </location>
</feature>
<sequence length="209" mass="23491">MATGEQEPSSSANSEPDTPAPTPAPPTSTILLPVEKDEFWQSELPSGAKSWDEVEIHTTVEPQDLHDPPHPEQHQWQRLTDIRSDRRFTISAYEPDSVVRCDRKITIVRDNATKLSLRVDVGIILATRSEGQQDWYERKHHVQEWSTEVTIPLPPPVREDQMADKEKERSTGKVAKHGKRKQNGKASTLPRTRSSVNRACSLLGASDTS</sequence>
<evidence type="ECO:0000313" key="3">
    <source>
        <dbReference type="Proteomes" id="UP000070133"/>
    </source>
</evidence>
<evidence type="ECO:0000313" key="2">
    <source>
        <dbReference type="EMBL" id="KXS98079.1"/>
    </source>
</evidence>
<organism evidence="2 3">
    <name type="scientific">Pseudocercospora eumusae</name>
    <dbReference type="NCBI Taxonomy" id="321146"/>
    <lineage>
        <taxon>Eukaryota</taxon>
        <taxon>Fungi</taxon>
        <taxon>Dikarya</taxon>
        <taxon>Ascomycota</taxon>
        <taxon>Pezizomycotina</taxon>
        <taxon>Dothideomycetes</taxon>
        <taxon>Dothideomycetidae</taxon>
        <taxon>Mycosphaerellales</taxon>
        <taxon>Mycosphaerellaceae</taxon>
        <taxon>Pseudocercospora</taxon>
    </lineage>
</organism>
<dbReference type="AlphaFoldDB" id="A0A139H6S7"/>
<gene>
    <name evidence="2" type="ORF">AC578_1458</name>
</gene>